<sequence length="200" mass="23306">MNSNIERKQAVTYTPHLLPWKSTAAFELFYKEHFVKMVTLCGKMVDDKDLSCQLVQEAFYRIWEKRHALDHVKNPAGYLYRTVKNTTLDYLRKIRRELSSLHIDPNTVADTRNTDTEELLHIIRQSAQHLPGKCRTIFEMAHFQGLSTPEIAAYLELSPLTVKKQKVIAIQKLKTALLPLIKTFVLCVFLKMPQFFQQNN</sequence>
<dbReference type="PANTHER" id="PTHR43133">
    <property type="entry name" value="RNA POLYMERASE ECF-TYPE SIGMA FACTO"/>
    <property type="match status" value="1"/>
</dbReference>
<name>A0ABV2TAS2_9BACT</name>
<dbReference type="InterPro" id="IPR013324">
    <property type="entry name" value="RNA_pol_sigma_r3/r4-like"/>
</dbReference>
<comment type="caution">
    <text evidence="7">The sequence shown here is derived from an EMBL/GenBank/DDBJ whole genome shotgun (WGS) entry which is preliminary data.</text>
</comment>
<evidence type="ECO:0000259" key="6">
    <source>
        <dbReference type="Pfam" id="PF08281"/>
    </source>
</evidence>
<proteinExistence type="inferred from homology"/>
<dbReference type="EMBL" id="JBEXAC010000002">
    <property type="protein sequence ID" value="MET7000142.1"/>
    <property type="molecule type" value="Genomic_DNA"/>
</dbReference>
<dbReference type="InterPro" id="IPR036388">
    <property type="entry name" value="WH-like_DNA-bd_sf"/>
</dbReference>
<evidence type="ECO:0000313" key="8">
    <source>
        <dbReference type="Proteomes" id="UP001549749"/>
    </source>
</evidence>
<dbReference type="Pfam" id="PF04542">
    <property type="entry name" value="Sigma70_r2"/>
    <property type="match status" value="1"/>
</dbReference>
<comment type="similarity">
    <text evidence="1">Belongs to the sigma-70 factor family. ECF subfamily.</text>
</comment>
<dbReference type="Proteomes" id="UP001549749">
    <property type="component" value="Unassembled WGS sequence"/>
</dbReference>
<protein>
    <submittedName>
        <fullName evidence="7">Sigma-70 family RNA polymerase sigma factor</fullName>
    </submittedName>
</protein>
<dbReference type="InterPro" id="IPR007627">
    <property type="entry name" value="RNA_pol_sigma70_r2"/>
</dbReference>
<dbReference type="SUPFAM" id="SSF88946">
    <property type="entry name" value="Sigma2 domain of RNA polymerase sigma factors"/>
    <property type="match status" value="1"/>
</dbReference>
<gene>
    <name evidence="7" type="ORF">ABR189_22315</name>
</gene>
<keyword evidence="3" id="KW-0731">Sigma factor</keyword>
<keyword evidence="4" id="KW-0804">Transcription</keyword>
<evidence type="ECO:0000256" key="1">
    <source>
        <dbReference type="ARBA" id="ARBA00010641"/>
    </source>
</evidence>
<keyword evidence="2" id="KW-0805">Transcription regulation</keyword>
<feature type="domain" description="RNA polymerase sigma factor 70 region 4 type 2" evidence="6">
    <location>
        <begin position="122"/>
        <end position="166"/>
    </location>
</feature>
<evidence type="ECO:0000256" key="2">
    <source>
        <dbReference type="ARBA" id="ARBA00023015"/>
    </source>
</evidence>
<evidence type="ECO:0000259" key="5">
    <source>
        <dbReference type="Pfam" id="PF04542"/>
    </source>
</evidence>
<dbReference type="SUPFAM" id="SSF88659">
    <property type="entry name" value="Sigma3 and sigma4 domains of RNA polymerase sigma factors"/>
    <property type="match status" value="1"/>
</dbReference>
<evidence type="ECO:0000313" key="7">
    <source>
        <dbReference type="EMBL" id="MET7000142.1"/>
    </source>
</evidence>
<accession>A0ABV2TAS2</accession>
<dbReference type="InterPro" id="IPR013249">
    <property type="entry name" value="RNA_pol_sigma70_r4_t2"/>
</dbReference>
<organism evidence="7 8">
    <name type="scientific">Chitinophaga defluvii</name>
    <dbReference type="NCBI Taxonomy" id="3163343"/>
    <lineage>
        <taxon>Bacteria</taxon>
        <taxon>Pseudomonadati</taxon>
        <taxon>Bacteroidota</taxon>
        <taxon>Chitinophagia</taxon>
        <taxon>Chitinophagales</taxon>
        <taxon>Chitinophagaceae</taxon>
        <taxon>Chitinophaga</taxon>
    </lineage>
</organism>
<dbReference type="InterPro" id="IPR039425">
    <property type="entry name" value="RNA_pol_sigma-70-like"/>
</dbReference>
<keyword evidence="8" id="KW-1185">Reference proteome</keyword>
<dbReference type="InterPro" id="IPR013325">
    <property type="entry name" value="RNA_pol_sigma_r2"/>
</dbReference>
<dbReference type="PANTHER" id="PTHR43133:SF46">
    <property type="entry name" value="RNA POLYMERASE SIGMA-70 FACTOR ECF SUBFAMILY"/>
    <property type="match status" value="1"/>
</dbReference>
<dbReference type="RefSeq" id="WP_354662702.1">
    <property type="nucleotide sequence ID" value="NZ_JBEXAC010000002.1"/>
</dbReference>
<dbReference type="Gene3D" id="1.10.10.10">
    <property type="entry name" value="Winged helix-like DNA-binding domain superfamily/Winged helix DNA-binding domain"/>
    <property type="match status" value="1"/>
</dbReference>
<evidence type="ECO:0000256" key="3">
    <source>
        <dbReference type="ARBA" id="ARBA00023082"/>
    </source>
</evidence>
<evidence type="ECO:0000256" key="4">
    <source>
        <dbReference type="ARBA" id="ARBA00023163"/>
    </source>
</evidence>
<dbReference type="Gene3D" id="1.10.1740.10">
    <property type="match status" value="1"/>
</dbReference>
<reference evidence="7 8" key="1">
    <citation type="submission" date="2024-06" db="EMBL/GenBank/DDBJ databases">
        <title>Chitinophaga defluvii sp. nov., isolated from municipal sewage.</title>
        <authorList>
            <person name="Zhang L."/>
        </authorList>
    </citation>
    <scope>NUCLEOTIDE SEQUENCE [LARGE SCALE GENOMIC DNA]</scope>
    <source>
        <strain evidence="7 8">H8</strain>
    </source>
</reference>
<feature type="domain" description="RNA polymerase sigma-70 region 2" evidence="5">
    <location>
        <begin position="30"/>
        <end position="96"/>
    </location>
</feature>
<dbReference type="Pfam" id="PF08281">
    <property type="entry name" value="Sigma70_r4_2"/>
    <property type="match status" value="1"/>
</dbReference>
<dbReference type="InterPro" id="IPR014284">
    <property type="entry name" value="RNA_pol_sigma-70_dom"/>
</dbReference>
<dbReference type="NCBIfam" id="TIGR02937">
    <property type="entry name" value="sigma70-ECF"/>
    <property type="match status" value="1"/>
</dbReference>